<accession>A0AAN6N999</accession>
<reference evidence="3" key="1">
    <citation type="journal article" date="2023" name="Mol. Phylogenet. Evol.">
        <title>Genome-scale phylogeny and comparative genomics of the fungal order Sordariales.</title>
        <authorList>
            <person name="Hensen N."/>
            <person name="Bonometti L."/>
            <person name="Westerberg I."/>
            <person name="Brannstrom I.O."/>
            <person name="Guillou S."/>
            <person name="Cros-Aarteil S."/>
            <person name="Calhoun S."/>
            <person name="Haridas S."/>
            <person name="Kuo A."/>
            <person name="Mondo S."/>
            <person name="Pangilinan J."/>
            <person name="Riley R."/>
            <person name="LaButti K."/>
            <person name="Andreopoulos B."/>
            <person name="Lipzen A."/>
            <person name="Chen C."/>
            <person name="Yan M."/>
            <person name="Daum C."/>
            <person name="Ng V."/>
            <person name="Clum A."/>
            <person name="Steindorff A."/>
            <person name="Ohm R.A."/>
            <person name="Martin F."/>
            <person name="Silar P."/>
            <person name="Natvig D.O."/>
            <person name="Lalanne C."/>
            <person name="Gautier V."/>
            <person name="Ament-Velasquez S.L."/>
            <person name="Kruys A."/>
            <person name="Hutchinson M.I."/>
            <person name="Powell A.J."/>
            <person name="Barry K."/>
            <person name="Miller A.N."/>
            <person name="Grigoriev I.V."/>
            <person name="Debuchy R."/>
            <person name="Gladieux P."/>
            <person name="Hiltunen Thoren M."/>
            <person name="Johannesson H."/>
        </authorList>
    </citation>
    <scope>NUCLEOTIDE SEQUENCE [LARGE SCALE GENOMIC DNA]</scope>
    <source>
        <strain evidence="3">CBS 340.73</strain>
    </source>
</reference>
<dbReference type="AlphaFoldDB" id="A0AAN6N999"/>
<feature type="compositionally biased region" description="Acidic residues" evidence="1">
    <location>
        <begin position="253"/>
        <end position="286"/>
    </location>
</feature>
<comment type="caution">
    <text evidence="2">The sequence shown here is derived from an EMBL/GenBank/DDBJ whole genome shotgun (WGS) entry which is preliminary data.</text>
</comment>
<name>A0AAN6N999_9PEZI</name>
<evidence type="ECO:0000313" key="2">
    <source>
        <dbReference type="EMBL" id="KAK3941557.1"/>
    </source>
</evidence>
<evidence type="ECO:0000313" key="3">
    <source>
        <dbReference type="Proteomes" id="UP001303473"/>
    </source>
</evidence>
<feature type="region of interest" description="Disordered" evidence="1">
    <location>
        <begin position="45"/>
        <end position="73"/>
    </location>
</feature>
<dbReference type="Proteomes" id="UP001303473">
    <property type="component" value="Unassembled WGS sequence"/>
</dbReference>
<gene>
    <name evidence="2" type="ORF">QBC46DRAFT_286044</name>
</gene>
<protein>
    <submittedName>
        <fullName evidence="2">Uncharacterized protein</fullName>
    </submittedName>
</protein>
<dbReference type="EMBL" id="MU853782">
    <property type="protein sequence ID" value="KAK3941557.1"/>
    <property type="molecule type" value="Genomic_DNA"/>
</dbReference>
<proteinExistence type="predicted"/>
<organism evidence="2 3">
    <name type="scientific">Diplogelasinospora grovesii</name>
    <dbReference type="NCBI Taxonomy" id="303347"/>
    <lineage>
        <taxon>Eukaryota</taxon>
        <taxon>Fungi</taxon>
        <taxon>Dikarya</taxon>
        <taxon>Ascomycota</taxon>
        <taxon>Pezizomycotina</taxon>
        <taxon>Sordariomycetes</taxon>
        <taxon>Sordariomycetidae</taxon>
        <taxon>Sordariales</taxon>
        <taxon>Diplogelasinosporaceae</taxon>
        <taxon>Diplogelasinospora</taxon>
    </lineage>
</organism>
<evidence type="ECO:0000256" key="1">
    <source>
        <dbReference type="SAM" id="MobiDB-lite"/>
    </source>
</evidence>
<feature type="region of interest" description="Disordered" evidence="1">
    <location>
        <begin position="245"/>
        <end position="321"/>
    </location>
</feature>
<keyword evidence="3" id="KW-1185">Reference proteome</keyword>
<sequence length="321" mass="36159">MATPLSIPFLGQIPVTPPPDHQIFGKAPIPPPQVPRTFMQQANTAMGSPLREPVRPQSSHAPVPGGSPQTQNHQNVLDPAFAGDPKYLAMASRIASYYQQRCQAISNFQQQRCQAWANMHRQKCQEMTQAAMLVVAWYIRDRISRRKRRQKRAFKRGLSEKVARAPPMKTKGESVRRWVMGVPSPSGSNNNAVDAAHDKPLDIDEIDFEMDKESTPDKDAKLFNVADNLIKSQLAKIDVPLLGVLSFDPSDSEKEEEEYEEEEYEYSEEMEEYDGDYDDEYDDGDHEEEKQYNAAETTGSNEVHPGTTEKGTGKRTRSSVS</sequence>